<dbReference type="Proteomes" id="UP000009220">
    <property type="component" value="Chromosome"/>
</dbReference>
<gene>
    <name evidence="1" type="ORF">Acife_0950</name>
</gene>
<evidence type="ECO:0000313" key="1">
    <source>
        <dbReference type="EMBL" id="AEM47121.1"/>
    </source>
</evidence>
<dbReference type="KEGG" id="afi:Acife_0950"/>
<proteinExistence type="predicted"/>
<evidence type="ECO:0000313" key="2">
    <source>
        <dbReference type="Proteomes" id="UP000009220"/>
    </source>
</evidence>
<organism evidence="1 2">
    <name type="scientific">Acidithiobacillus ferrivorans SS3</name>
    <dbReference type="NCBI Taxonomy" id="743299"/>
    <lineage>
        <taxon>Bacteria</taxon>
        <taxon>Pseudomonadati</taxon>
        <taxon>Pseudomonadota</taxon>
        <taxon>Acidithiobacillia</taxon>
        <taxon>Acidithiobacillales</taxon>
        <taxon>Acidithiobacillaceae</taxon>
        <taxon>Acidithiobacillus</taxon>
    </lineage>
</organism>
<reference evidence="1 2" key="1">
    <citation type="journal article" date="2011" name="J. Bacteriol.">
        <title>Draft genome of the psychrotolerant acidophile Acidithiobacillus ferrivorans SS3.</title>
        <authorList>
            <person name="Liljeqvist M."/>
            <person name="Valdes J."/>
            <person name="Holmes D.S."/>
            <person name="Dopson M."/>
        </authorList>
    </citation>
    <scope>NUCLEOTIDE SEQUENCE [LARGE SCALE GENOMIC DNA]</scope>
    <source>
        <strain evidence="1 2">SS3</strain>
    </source>
</reference>
<protein>
    <recommendedName>
        <fullName evidence="3">RiboL-PSP-HEPN domain-containing protein</fullName>
    </recommendedName>
</protein>
<name>G0JN16_9PROT</name>
<sequence>MAKDALYEGTREVRTFVDLAHGADVLIMKTEQDEKGSYYTTMSALLLTAFTFEAYLNHLGDKTIKFWEEIEPIKIMDKYNVLCKNLNICPDFSKRPYQTLKARLKFRNAIAHGKSQILQETKAVSSLDEPYQHSPKAHWEEFSELENAKRAKEDVAQIITELHKTAGLGEYPFIHGVAVGSLSINTPNPAVNPGAPKSGAPVT</sequence>
<evidence type="ECO:0008006" key="3">
    <source>
        <dbReference type="Google" id="ProtNLM"/>
    </source>
</evidence>
<dbReference type="RefSeq" id="WP_014028380.1">
    <property type="nucleotide sequence ID" value="NC_015942.1"/>
</dbReference>
<accession>G0JN16</accession>
<dbReference type="STRING" id="743299.Acife_0950"/>
<dbReference type="HOGENOM" id="CLU_1370071_0_0_6"/>
<dbReference type="EMBL" id="CP002985">
    <property type="protein sequence ID" value="AEM47121.1"/>
    <property type="molecule type" value="Genomic_DNA"/>
</dbReference>
<dbReference type="AlphaFoldDB" id="G0JN16"/>
<dbReference type="eggNOG" id="ENOG50337N8">
    <property type="taxonomic scope" value="Bacteria"/>
</dbReference>